<dbReference type="Proteomes" id="UP001454036">
    <property type="component" value="Unassembled WGS sequence"/>
</dbReference>
<protein>
    <submittedName>
        <fullName evidence="2">Uncharacterized protein</fullName>
    </submittedName>
</protein>
<proteinExistence type="predicted"/>
<keyword evidence="3" id="KW-1185">Reference proteome</keyword>
<organism evidence="2 3">
    <name type="scientific">Lithospermum erythrorhizon</name>
    <name type="common">Purple gromwell</name>
    <name type="synonym">Lithospermum officinale var. erythrorhizon</name>
    <dbReference type="NCBI Taxonomy" id="34254"/>
    <lineage>
        <taxon>Eukaryota</taxon>
        <taxon>Viridiplantae</taxon>
        <taxon>Streptophyta</taxon>
        <taxon>Embryophyta</taxon>
        <taxon>Tracheophyta</taxon>
        <taxon>Spermatophyta</taxon>
        <taxon>Magnoliopsida</taxon>
        <taxon>eudicotyledons</taxon>
        <taxon>Gunneridae</taxon>
        <taxon>Pentapetalae</taxon>
        <taxon>asterids</taxon>
        <taxon>lamiids</taxon>
        <taxon>Boraginales</taxon>
        <taxon>Boraginaceae</taxon>
        <taxon>Boraginoideae</taxon>
        <taxon>Lithospermeae</taxon>
        <taxon>Lithospermum</taxon>
    </lineage>
</organism>
<evidence type="ECO:0000256" key="1">
    <source>
        <dbReference type="SAM" id="MobiDB-lite"/>
    </source>
</evidence>
<name>A0AAV3P4Y5_LITER</name>
<dbReference type="AlphaFoldDB" id="A0AAV3P4Y5"/>
<feature type="region of interest" description="Disordered" evidence="1">
    <location>
        <begin position="1"/>
        <end position="20"/>
    </location>
</feature>
<evidence type="ECO:0000313" key="3">
    <source>
        <dbReference type="Proteomes" id="UP001454036"/>
    </source>
</evidence>
<comment type="caution">
    <text evidence="2">The sequence shown here is derived from an EMBL/GenBank/DDBJ whole genome shotgun (WGS) entry which is preliminary data.</text>
</comment>
<dbReference type="EMBL" id="BAABME010000877">
    <property type="protein sequence ID" value="GAA0146111.1"/>
    <property type="molecule type" value="Genomic_DNA"/>
</dbReference>
<gene>
    <name evidence="2" type="ORF">LIER_06140</name>
</gene>
<reference evidence="2 3" key="1">
    <citation type="submission" date="2024-01" db="EMBL/GenBank/DDBJ databases">
        <title>The complete chloroplast genome sequence of Lithospermum erythrorhizon: insights into the phylogenetic relationship among Boraginaceae species and the maternal lineages of purple gromwells.</title>
        <authorList>
            <person name="Okada T."/>
            <person name="Watanabe K."/>
        </authorList>
    </citation>
    <scope>NUCLEOTIDE SEQUENCE [LARGE SCALE GENOMIC DNA]</scope>
</reference>
<accession>A0AAV3P4Y5</accession>
<sequence length="111" mass="12588">MSSRMLSASVPPVNPGAANQELRLKRKNKGEVNTMTKVEQDNSPKYTSQLIELIRKFADVFAWGTEDMPRVDLALALHLLHVDPLFVPAKQRKRTFSEEKNLVIREEVASL</sequence>
<evidence type="ECO:0000313" key="2">
    <source>
        <dbReference type="EMBL" id="GAA0146111.1"/>
    </source>
</evidence>